<dbReference type="EMBL" id="BSYO01000013">
    <property type="protein sequence ID" value="GMH13733.1"/>
    <property type="molecule type" value="Genomic_DNA"/>
</dbReference>
<organism evidence="1 2">
    <name type="scientific">Nepenthes gracilis</name>
    <name type="common">Slender pitcher plant</name>
    <dbReference type="NCBI Taxonomy" id="150966"/>
    <lineage>
        <taxon>Eukaryota</taxon>
        <taxon>Viridiplantae</taxon>
        <taxon>Streptophyta</taxon>
        <taxon>Embryophyta</taxon>
        <taxon>Tracheophyta</taxon>
        <taxon>Spermatophyta</taxon>
        <taxon>Magnoliopsida</taxon>
        <taxon>eudicotyledons</taxon>
        <taxon>Gunneridae</taxon>
        <taxon>Pentapetalae</taxon>
        <taxon>Caryophyllales</taxon>
        <taxon>Nepenthaceae</taxon>
        <taxon>Nepenthes</taxon>
    </lineage>
</organism>
<evidence type="ECO:0000313" key="2">
    <source>
        <dbReference type="Proteomes" id="UP001279734"/>
    </source>
</evidence>
<evidence type="ECO:0000313" key="1">
    <source>
        <dbReference type="EMBL" id="GMH13733.1"/>
    </source>
</evidence>
<comment type="caution">
    <text evidence="1">The sequence shown here is derived from an EMBL/GenBank/DDBJ whole genome shotgun (WGS) entry which is preliminary data.</text>
</comment>
<protein>
    <submittedName>
        <fullName evidence="1">Uncharacterized protein</fullName>
    </submittedName>
</protein>
<name>A0AAD3SM06_NEPGR</name>
<sequence>MKVSRVMRSPKIQVSRAMKFLEWMKVFGEIRSLEKLEVTGVMRSPRGDESLRSDKPSEEDEIPGAAFGVAVSVGEDHAEDHADVDLGARVLIRVEGSKSF</sequence>
<dbReference type="Proteomes" id="UP001279734">
    <property type="component" value="Unassembled WGS sequence"/>
</dbReference>
<reference evidence="1" key="1">
    <citation type="submission" date="2023-05" db="EMBL/GenBank/DDBJ databases">
        <title>Nepenthes gracilis genome sequencing.</title>
        <authorList>
            <person name="Fukushima K."/>
        </authorList>
    </citation>
    <scope>NUCLEOTIDE SEQUENCE</scope>
    <source>
        <strain evidence="1">SING2019-196</strain>
    </source>
</reference>
<accession>A0AAD3SM06</accession>
<gene>
    <name evidence="1" type="ORF">Nepgr_015574</name>
</gene>
<proteinExistence type="predicted"/>
<dbReference type="AlphaFoldDB" id="A0AAD3SM06"/>
<keyword evidence="2" id="KW-1185">Reference proteome</keyword>